<feature type="domain" description="KilA-N DNA-binding" evidence="1">
    <location>
        <begin position="32"/>
        <end position="123"/>
    </location>
</feature>
<organism evidence="2 3">
    <name type="scientific">Ruminococcus turbiniformis</name>
    <dbReference type="NCBI Taxonomy" id="2881258"/>
    <lineage>
        <taxon>Bacteria</taxon>
        <taxon>Bacillati</taxon>
        <taxon>Bacillota</taxon>
        <taxon>Clostridia</taxon>
        <taxon>Eubacteriales</taxon>
        <taxon>Oscillospiraceae</taxon>
        <taxon>Ruminococcus</taxon>
    </lineage>
</organism>
<reference evidence="2 3" key="1">
    <citation type="submission" date="2021-10" db="EMBL/GenBank/DDBJ databases">
        <title>Anaerobic single-cell dispensing facilitates the cultivation of human gut bacteria.</title>
        <authorList>
            <person name="Afrizal A."/>
        </authorList>
    </citation>
    <scope>NUCLEOTIDE SEQUENCE [LARGE SCALE GENOMIC DNA]</scope>
    <source>
        <strain evidence="2 3">CLA-AA-H200</strain>
    </source>
</reference>
<name>A0ABS8G2U7_9FIRM</name>
<dbReference type="Proteomes" id="UP001198151">
    <property type="component" value="Unassembled WGS sequence"/>
</dbReference>
<dbReference type="RefSeq" id="WP_227708334.1">
    <property type="nucleotide sequence ID" value="NZ_JAJEQX010000024.1"/>
</dbReference>
<proteinExistence type="predicted"/>
<sequence>MAEVEKTDLADAKNDLSVSNIESTGYDLKGMIYVVRNQQVMIDSDLAMLYQVETKALNRAVKRNINRFPEDFCFQLTKEEDKILKCQIGTSKILDAERTDGRGGRRTLPYVFTEQGISMLASVLHSEVAVNVSIGIMRAFVEMRRFIANNALLFERISNVELKQLEYQKQTDEKLEQIFEYISEHEEASQKVFFDGQIYDAFSLIVSLIQKAEKEITLIDGYVDVGTLNLLSKKNENVSVTIYTQKRTRLTKTDTENFNAQYPTLEVKYTKVFHDRFLILDRETAYHVGASLKDAGKKCFGINLIQDAGIIKDILQRLELETEE</sequence>
<dbReference type="EMBL" id="JAJEQX010000024">
    <property type="protein sequence ID" value="MCC2255254.1"/>
    <property type="molecule type" value="Genomic_DNA"/>
</dbReference>
<keyword evidence="3" id="KW-1185">Reference proteome</keyword>
<protein>
    <submittedName>
        <fullName evidence="2">ORF6N domain-containing protein</fullName>
    </submittedName>
</protein>
<accession>A0ABS8G2U7</accession>
<evidence type="ECO:0000313" key="3">
    <source>
        <dbReference type="Proteomes" id="UP001198151"/>
    </source>
</evidence>
<evidence type="ECO:0000313" key="2">
    <source>
        <dbReference type="EMBL" id="MCC2255254.1"/>
    </source>
</evidence>
<dbReference type="InterPro" id="IPR018873">
    <property type="entry name" value="KilA-N_DNA-bd_domain"/>
</dbReference>
<evidence type="ECO:0000259" key="1">
    <source>
        <dbReference type="Pfam" id="PF10543"/>
    </source>
</evidence>
<dbReference type="Pfam" id="PF10543">
    <property type="entry name" value="ORF6N"/>
    <property type="match status" value="1"/>
</dbReference>
<gene>
    <name evidence="2" type="ORF">LKD70_12630</name>
</gene>
<comment type="caution">
    <text evidence="2">The sequence shown here is derived from an EMBL/GenBank/DDBJ whole genome shotgun (WGS) entry which is preliminary data.</text>
</comment>